<accession>M7NA66</accession>
<organism evidence="1 2">
    <name type="scientific">Cesiribacter andamanensis AMV16</name>
    <dbReference type="NCBI Taxonomy" id="1279009"/>
    <lineage>
        <taxon>Bacteria</taxon>
        <taxon>Pseudomonadati</taxon>
        <taxon>Bacteroidota</taxon>
        <taxon>Cytophagia</taxon>
        <taxon>Cytophagales</taxon>
        <taxon>Cesiribacteraceae</taxon>
        <taxon>Cesiribacter</taxon>
    </lineage>
</organism>
<evidence type="ECO:0000313" key="2">
    <source>
        <dbReference type="Proteomes" id="UP000011910"/>
    </source>
</evidence>
<name>M7NA66_9BACT</name>
<reference evidence="1 2" key="1">
    <citation type="journal article" date="2013" name="Genome Announc.">
        <title>Draft Genome Sequence of Cesiribacter andamanensis Strain AMV16T, Isolated from a Soil Sample from a Mud Volcano in the Andaman Islands, India.</title>
        <authorList>
            <person name="Shivaji S."/>
            <person name="Ara S."/>
            <person name="Begum Z."/>
            <person name="Srinivas T.N."/>
            <person name="Singh A."/>
            <person name="Kumar Pinnaka A."/>
        </authorList>
    </citation>
    <scope>NUCLEOTIDE SEQUENCE [LARGE SCALE GENOMIC DNA]</scope>
    <source>
        <strain evidence="1 2">AMV16</strain>
    </source>
</reference>
<comment type="caution">
    <text evidence="1">The sequence shown here is derived from an EMBL/GenBank/DDBJ whole genome shotgun (WGS) entry which is preliminary data.</text>
</comment>
<dbReference type="AlphaFoldDB" id="M7NA66"/>
<dbReference type="STRING" id="1279009.ADICEAN_00719"/>
<proteinExistence type="predicted"/>
<evidence type="ECO:0000313" key="1">
    <source>
        <dbReference type="EMBL" id="EMR04096.1"/>
    </source>
</evidence>
<sequence length="438" mass="45970">MLLALPLSLYAQKPAASLEQVRNGGATSPVSPGNWQNGNLNASQAHFVESHSIPYRALLTGLPSNTEVSLTMAYDIRHSSRNALDFLTHFDRIQPHGQFFHNQEIIDPTIGTSFAGQLASPTSKLVIPRPTLLRTDGVPGTVWDQLTADKREMSMWGGEILSIVYDGSGDLSVSNSEQRIIVTFKTGTSGSAVLAWGGHIASRLDWGYDNAGVPLSAGGISGSPYHMRLKSWTLGNLGNQDRSLAAAAVIPPPSCDIEGPASVCAGASSIYSTDEVADSYMWTLVNNTNGAVFNPAPSSTSQSVTVVANATMGGSYTVKLVTVRNGISSTEPCEFPVTVIYPTTNEIANRIHCHGDPGAAINFSSPVEGATFSWTSSANVGFGSSGIGNIGAYTASNTTNAPIVATVTVIASANGCAGPARTFTVTVNPRPATNFRYV</sequence>
<protein>
    <submittedName>
        <fullName evidence="1">Uncharacterized protein</fullName>
    </submittedName>
</protein>
<dbReference type="eggNOG" id="COG4932">
    <property type="taxonomic scope" value="Bacteria"/>
</dbReference>
<dbReference type="RefSeq" id="WP_009194126.1">
    <property type="nucleotide sequence ID" value="NZ_AODQ01000011.1"/>
</dbReference>
<dbReference type="EMBL" id="AODQ01000011">
    <property type="protein sequence ID" value="EMR04096.1"/>
    <property type="molecule type" value="Genomic_DNA"/>
</dbReference>
<dbReference type="Proteomes" id="UP000011910">
    <property type="component" value="Unassembled WGS sequence"/>
</dbReference>
<keyword evidence="2" id="KW-1185">Reference proteome</keyword>
<gene>
    <name evidence="1" type="ORF">ADICEAN_00719</name>
</gene>